<dbReference type="PANTHER" id="PTHR40562:SF1">
    <property type="entry name" value="NITRITE REDUCTASE (NADH) SMALL SUBUNIT"/>
    <property type="match status" value="1"/>
</dbReference>
<keyword evidence="6" id="KW-0534">Nitrate assimilation</keyword>
<dbReference type="GO" id="GO:0004497">
    <property type="term" value="F:monooxygenase activity"/>
    <property type="evidence" value="ECO:0007669"/>
    <property type="project" value="UniProtKB-ARBA"/>
</dbReference>
<dbReference type="GO" id="GO:0008942">
    <property type="term" value="F:nitrite reductase [NAD(P)H] activity"/>
    <property type="evidence" value="ECO:0007669"/>
    <property type="project" value="InterPro"/>
</dbReference>
<dbReference type="GO" id="GO:0051537">
    <property type="term" value="F:2 iron, 2 sulfur cluster binding"/>
    <property type="evidence" value="ECO:0007669"/>
    <property type="project" value="UniProtKB-KW"/>
</dbReference>
<evidence type="ECO:0000256" key="5">
    <source>
        <dbReference type="ARBA" id="ARBA00023014"/>
    </source>
</evidence>
<protein>
    <recommendedName>
        <fullName evidence="7">Rieske domain-containing protein</fullName>
    </recommendedName>
</protein>
<feature type="domain" description="Rieske" evidence="7">
    <location>
        <begin position="5"/>
        <end position="117"/>
    </location>
</feature>
<dbReference type="Proteomes" id="UP000037387">
    <property type="component" value="Unassembled WGS sequence"/>
</dbReference>
<evidence type="ECO:0000313" key="8">
    <source>
        <dbReference type="EMBL" id="KON73011.1"/>
    </source>
</evidence>
<dbReference type="Gene3D" id="2.102.10.10">
    <property type="entry name" value="Rieske [2Fe-2S] iron-sulphur domain"/>
    <property type="match status" value="1"/>
</dbReference>
<keyword evidence="1" id="KW-0001">2Fe-2S</keyword>
<accession>A0A0M0F753</accession>
<name>A0A0M0F753_CELCE</name>
<dbReference type="GO" id="GO:0046872">
    <property type="term" value="F:metal ion binding"/>
    <property type="evidence" value="ECO:0007669"/>
    <property type="project" value="UniProtKB-KW"/>
</dbReference>
<dbReference type="GO" id="GO:0016705">
    <property type="term" value="F:oxidoreductase activity, acting on paired donors, with incorporation or reduction of molecular oxygen"/>
    <property type="evidence" value="ECO:0007669"/>
    <property type="project" value="UniProtKB-ARBA"/>
</dbReference>
<evidence type="ECO:0000313" key="9">
    <source>
        <dbReference type="Proteomes" id="UP000037387"/>
    </source>
</evidence>
<dbReference type="EMBL" id="ATNL01000010">
    <property type="protein sequence ID" value="KON73011.1"/>
    <property type="molecule type" value="Genomic_DNA"/>
</dbReference>
<dbReference type="PROSITE" id="PS51296">
    <property type="entry name" value="RIESKE"/>
    <property type="match status" value="1"/>
</dbReference>
<keyword evidence="5" id="KW-0411">Iron-sulfur</keyword>
<keyword evidence="3" id="KW-0560">Oxidoreductase</keyword>
<proteinExistence type="predicted"/>
<evidence type="ECO:0000256" key="2">
    <source>
        <dbReference type="ARBA" id="ARBA00022723"/>
    </source>
</evidence>
<dbReference type="InterPro" id="IPR012748">
    <property type="entry name" value="Rieske-like_NirD"/>
</dbReference>
<dbReference type="SUPFAM" id="SSF50022">
    <property type="entry name" value="ISP domain"/>
    <property type="match status" value="1"/>
</dbReference>
<dbReference type="PATRIC" id="fig|1350482.3.peg.2921"/>
<evidence type="ECO:0000256" key="1">
    <source>
        <dbReference type="ARBA" id="ARBA00022714"/>
    </source>
</evidence>
<comment type="caution">
    <text evidence="8">The sequence shown here is derived from an EMBL/GenBank/DDBJ whole genome shotgun (WGS) entry which is preliminary data.</text>
</comment>
<dbReference type="InterPro" id="IPR036922">
    <property type="entry name" value="Rieske_2Fe-2S_sf"/>
</dbReference>
<keyword evidence="9" id="KW-1185">Reference proteome</keyword>
<dbReference type="PANTHER" id="PTHR40562">
    <property type="match status" value="1"/>
</dbReference>
<organism evidence="8 9">
    <name type="scientific">Cellulosimicrobium cellulans F16</name>
    <dbReference type="NCBI Taxonomy" id="1350482"/>
    <lineage>
        <taxon>Bacteria</taxon>
        <taxon>Bacillati</taxon>
        <taxon>Actinomycetota</taxon>
        <taxon>Actinomycetes</taxon>
        <taxon>Micrococcales</taxon>
        <taxon>Promicromonosporaceae</taxon>
        <taxon>Cellulosimicrobium</taxon>
    </lineage>
</organism>
<keyword evidence="4" id="KW-0408">Iron</keyword>
<evidence type="ECO:0000256" key="4">
    <source>
        <dbReference type="ARBA" id="ARBA00023004"/>
    </source>
</evidence>
<evidence type="ECO:0000256" key="6">
    <source>
        <dbReference type="ARBA" id="ARBA00023063"/>
    </source>
</evidence>
<gene>
    <name evidence="8" type="ORF">M768_20715</name>
</gene>
<sequence>MSTFVDICALDDLDPERGAGALLGDTQVAVFRLADGTVRAVQQRDPYSGANVMSRGLVGTHRVTADDGAERDVNTVTTPMLKQVWDVDTGEVLDAGGKDRRPLTVFAAQVRDGRVLVADGPGASAPSP</sequence>
<keyword evidence="2" id="KW-0479">Metal-binding</keyword>
<dbReference type="PROSITE" id="PS51300">
    <property type="entry name" value="NIRD"/>
    <property type="match status" value="1"/>
</dbReference>
<dbReference type="AlphaFoldDB" id="A0A0M0F753"/>
<dbReference type="RefSeq" id="WP_053370941.1">
    <property type="nucleotide sequence ID" value="NZ_KQ435291.1"/>
</dbReference>
<dbReference type="GO" id="GO:0042128">
    <property type="term" value="P:nitrate assimilation"/>
    <property type="evidence" value="ECO:0007669"/>
    <property type="project" value="UniProtKB-KW"/>
</dbReference>
<dbReference type="InterPro" id="IPR017941">
    <property type="entry name" value="Rieske_2Fe-2S"/>
</dbReference>
<evidence type="ECO:0000259" key="7">
    <source>
        <dbReference type="PROSITE" id="PS51296"/>
    </source>
</evidence>
<reference evidence="8 9" key="1">
    <citation type="journal article" date="2015" name="Sci. Rep.">
        <title>Functional and structural properties of a novel cellulosome-like multienzyme complex: efficient glycoside hydrolysis of water-insoluble 7-xylosyl-10-deacetylpaclitaxel.</title>
        <authorList>
            <person name="Dou T.Y."/>
            <person name="Luan H.W."/>
            <person name="Ge G.B."/>
            <person name="Dong M.M."/>
            <person name="Zou H.F."/>
            <person name="He Y.Q."/>
            <person name="Cui P."/>
            <person name="Wang J.Y."/>
            <person name="Hao D.C."/>
            <person name="Yang S.L."/>
            <person name="Yang L."/>
        </authorList>
    </citation>
    <scope>NUCLEOTIDE SEQUENCE [LARGE SCALE GENOMIC DNA]</scope>
    <source>
        <strain evidence="8 9">F16</strain>
    </source>
</reference>
<dbReference type="InterPro" id="IPR017881">
    <property type="entry name" value="NirD"/>
</dbReference>
<dbReference type="Pfam" id="PF13806">
    <property type="entry name" value="Rieske_2"/>
    <property type="match status" value="1"/>
</dbReference>
<evidence type="ECO:0000256" key="3">
    <source>
        <dbReference type="ARBA" id="ARBA00023002"/>
    </source>
</evidence>